<accession>A0A552IRN9</accession>
<organism evidence="1 2">
    <name type="scientific">Microcystis novacekii Mn_MB_F_20050700_S1D</name>
    <dbReference type="NCBI Taxonomy" id="2486266"/>
    <lineage>
        <taxon>Bacteria</taxon>
        <taxon>Bacillati</taxon>
        <taxon>Cyanobacteriota</taxon>
        <taxon>Cyanophyceae</taxon>
        <taxon>Oscillatoriophycideae</taxon>
        <taxon>Chroococcales</taxon>
        <taxon>Microcystaceae</taxon>
        <taxon>Microcystis</taxon>
    </lineage>
</organism>
<evidence type="ECO:0000313" key="2">
    <source>
        <dbReference type="Proteomes" id="UP000319191"/>
    </source>
</evidence>
<protein>
    <submittedName>
        <fullName evidence="1">Uncharacterized protein</fullName>
    </submittedName>
</protein>
<evidence type="ECO:0000313" key="1">
    <source>
        <dbReference type="EMBL" id="TRU86130.1"/>
    </source>
</evidence>
<proteinExistence type="predicted"/>
<name>A0A552IRN9_9CHRO</name>
<dbReference type="AlphaFoldDB" id="A0A552IRN9"/>
<dbReference type="Proteomes" id="UP000319191">
    <property type="component" value="Unassembled WGS sequence"/>
</dbReference>
<sequence length="86" mass="9728">MGVFPLLLTDCTDILSNHPQFLNSGNVLDLWIVFLRGSQSIHCDLSYPQIQNTTHLFIPGRMKEVTFSPPFPRMQPVTDISRDVGL</sequence>
<reference evidence="1 2" key="1">
    <citation type="submission" date="2019-01" db="EMBL/GenBank/DDBJ databases">
        <title>Coherence of Microcystis species and biogeography revealed through population genomics.</title>
        <authorList>
            <person name="Perez-Carrascal O.M."/>
            <person name="Terrat Y."/>
            <person name="Giani A."/>
            <person name="Fortin N."/>
            <person name="Tromas N."/>
            <person name="Shapiro B.J."/>
        </authorList>
    </citation>
    <scope>NUCLEOTIDE SEQUENCE [LARGE SCALE GENOMIC DNA]</scope>
    <source>
        <strain evidence="1">Mn_MB_F_20050700_S1D</strain>
    </source>
</reference>
<dbReference type="EMBL" id="SFAV01000199">
    <property type="protein sequence ID" value="TRU86130.1"/>
    <property type="molecule type" value="Genomic_DNA"/>
</dbReference>
<gene>
    <name evidence="1" type="ORF">EWV54_14855</name>
</gene>
<comment type="caution">
    <text evidence="1">The sequence shown here is derived from an EMBL/GenBank/DDBJ whole genome shotgun (WGS) entry which is preliminary data.</text>
</comment>